<keyword evidence="2" id="KW-0479">Metal-binding</keyword>
<dbReference type="Proteomes" id="UP000037035">
    <property type="component" value="Unassembled WGS sequence"/>
</dbReference>
<evidence type="ECO:0000256" key="1">
    <source>
        <dbReference type="ARBA" id="ARBA00001968"/>
    </source>
</evidence>
<feature type="non-terminal residue" evidence="4">
    <location>
        <position position="153"/>
    </location>
</feature>
<dbReference type="OrthoDB" id="3246760at2759"/>
<reference evidence="4 5" key="1">
    <citation type="submission" date="2015-08" db="EMBL/GenBank/DDBJ databases">
        <title>Next Generation Sequencing and Analysis of the Genome of Puccinia sorghi L Schw, the Causal Agent of Maize Common Rust.</title>
        <authorList>
            <person name="Rochi L."/>
            <person name="Burguener G."/>
            <person name="Darino M."/>
            <person name="Turjanski A."/>
            <person name="Kreff E."/>
            <person name="Dieguez M.J."/>
            <person name="Sacco F."/>
        </authorList>
    </citation>
    <scope>NUCLEOTIDE SEQUENCE [LARGE SCALE GENOMIC DNA]</scope>
    <source>
        <strain evidence="4 5">RO10H11247</strain>
    </source>
</reference>
<dbReference type="GO" id="GO:0046872">
    <property type="term" value="F:metal ion binding"/>
    <property type="evidence" value="ECO:0007669"/>
    <property type="project" value="UniProtKB-KW"/>
</dbReference>
<dbReference type="AlphaFoldDB" id="A0A0L6UXL4"/>
<dbReference type="VEuPathDB" id="FungiDB:VP01_3505g2"/>
<dbReference type="InterPro" id="IPR027806">
    <property type="entry name" value="HARBI1_dom"/>
</dbReference>
<sequence length="153" mass="17829">MIPSESCFQKKFRMSWACFINLLHMINADPIFYNHFQNPHQYVFIQLATATCLLGFNGNGAAVLRLKNLFQVGYRTINLQKPPINGNHYYYCKKRYSISLTCACHVNEKFTSYLASYPGSFHEIYVFLNIQISQQPEKLFDQNQFLLVDSAYT</sequence>
<dbReference type="EMBL" id="LAVV01008508">
    <property type="protein sequence ID" value="KNZ52600.1"/>
    <property type="molecule type" value="Genomic_DNA"/>
</dbReference>
<name>A0A0L6UXL4_9BASI</name>
<comment type="cofactor">
    <cofactor evidence="1">
        <name>a divalent metal cation</name>
        <dbReference type="ChEBI" id="CHEBI:60240"/>
    </cofactor>
</comment>
<proteinExistence type="predicted"/>
<dbReference type="Pfam" id="PF13359">
    <property type="entry name" value="DDE_Tnp_4"/>
    <property type="match status" value="1"/>
</dbReference>
<comment type="caution">
    <text evidence="4">The sequence shown here is derived from an EMBL/GenBank/DDBJ whole genome shotgun (WGS) entry which is preliminary data.</text>
</comment>
<evidence type="ECO:0000313" key="4">
    <source>
        <dbReference type="EMBL" id="KNZ52600.1"/>
    </source>
</evidence>
<keyword evidence="5" id="KW-1185">Reference proteome</keyword>
<accession>A0A0L6UXL4</accession>
<feature type="domain" description="DDE Tnp4" evidence="3">
    <location>
        <begin position="77"/>
        <end position="153"/>
    </location>
</feature>
<evidence type="ECO:0000259" key="3">
    <source>
        <dbReference type="Pfam" id="PF13359"/>
    </source>
</evidence>
<evidence type="ECO:0000256" key="2">
    <source>
        <dbReference type="ARBA" id="ARBA00022723"/>
    </source>
</evidence>
<evidence type="ECO:0000313" key="5">
    <source>
        <dbReference type="Proteomes" id="UP000037035"/>
    </source>
</evidence>
<protein>
    <recommendedName>
        <fullName evidence="3">DDE Tnp4 domain-containing protein</fullName>
    </recommendedName>
</protein>
<organism evidence="4 5">
    <name type="scientific">Puccinia sorghi</name>
    <dbReference type="NCBI Taxonomy" id="27349"/>
    <lineage>
        <taxon>Eukaryota</taxon>
        <taxon>Fungi</taxon>
        <taxon>Dikarya</taxon>
        <taxon>Basidiomycota</taxon>
        <taxon>Pucciniomycotina</taxon>
        <taxon>Pucciniomycetes</taxon>
        <taxon>Pucciniales</taxon>
        <taxon>Pucciniaceae</taxon>
        <taxon>Puccinia</taxon>
    </lineage>
</organism>
<gene>
    <name evidence="4" type="ORF">VP01_3505g2</name>
</gene>